<feature type="coiled-coil region" evidence="12">
    <location>
        <begin position="416"/>
        <end position="443"/>
    </location>
</feature>
<keyword evidence="12" id="KW-0175">Coiled coil</keyword>
<keyword evidence="6 11" id="KW-0441">Lipid A biosynthesis</keyword>
<dbReference type="NCBIfam" id="TIGR00215">
    <property type="entry name" value="lpxB"/>
    <property type="match status" value="1"/>
</dbReference>
<dbReference type="HAMAP" id="MF_00392">
    <property type="entry name" value="LpxB"/>
    <property type="match status" value="1"/>
</dbReference>
<gene>
    <name evidence="11 13" type="primary">lpxB</name>
    <name evidence="13" type="ORF">NP7_04765</name>
</gene>
<evidence type="ECO:0000256" key="8">
    <source>
        <dbReference type="ARBA" id="ARBA00022679"/>
    </source>
</evidence>
<dbReference type="PANTHER" id="PTHR30372:SF4">
    <property type="entry name" value="LIPID-A-DISACCHARIDE SYNTHASE, MITOCHONDRIAL-RELATED"/>
    <property type="match status" value="1"/>
</dbReference>
<keyword evidence="5 11" id="KW-0444">Lipid biosynthesis</keyword>
<comment type="similarity">
    <text evidence="2 11">Belongs to the LpxB family.</text>
</comment>
<sequence>MYANAPAQTFSDLAANATLAADIANPSEASFYNVSEASFANVSEENLLQNAAKTKFQPIVIGIVAGEVSGDALGADFMRQMNNLRDDIIWVGVGGAQMQAQGLNSVIEMSRLSVMGLVEVVKHLPDLFKARDEILAAFKQNAIDIFVGIDAPDFNLRLGERLKSAGIYCVQYVSPSIWAWREGRIEKIKRATNLVLCLFPFELSVYQKHNHPAVCVGHSLLKTMDDNLLKTPMDELRRELIWDNPTYHQFFVKMGEMEMSHLIAVMPGSRRSEIEAIFPKMLKAIHKLLIMDDKLCFIVPTVNQHLLTIVEQYLEAQSAQVRHHVTVSCDETQADFSQRVMAASDLVLLASGTATLEAMLLGKPMVVVYSLNKMTFWLAKRLVKVPYVALPNILAGREIVPELLQEDANPDNICRVVQQSLKVKNYNEQLRDLRQTSEWLREQSNINPTNAVIDHWLTWKQQ</sequence>
<keyword evidence="8 11" id="KW-0808">Transferase</keyword>
<name>A0A2D2LUD3_FAUOS</name>
<dbReference type="EMBL" id="CP024443">
    <property type="protein sequence ID" value="ATR78626.1"/>
    <property type="molecule type" value="Genomic_DNA"/>
</dbReference>
<evidence type="ECO:0000256" key="7">
    <source>
        <dbReference type="ARBA" id="ARBA00022676"/>
    </source>
</evidence>
<keyword evidence="9 11" id="KW-0443">Lipid metabolism</keyword>
<dbReference type="SUPFAM" id="SSF53756">
    <property type="entry name" value="UDP-Glycosyltransferase/glycogen phosphorylase"/>
    <property type="match status" value="1"/>
</dbReference>
<evidence type="ECO:0000313" key="14">
    <source>
        <dbReference type="Proteomes" id="UP000229340"/>
    </source>
</evidence>
<evidence type="ECO:0000256" key="4">
    <source>
        <dbReference type="ARBA" id="ARBA00020902"/>
    </source>
</evidence>
<evidence type="ECO:0000256" key="2">
    <source>
        <dbReference type="ARBA" id="ARBA00007868"/>
    </source>
</evidence>
<dbReference type="UniPathway" id="UPA00973"/>
<dbReference type="EC" id="2.4.1.182" evidence="3 11"/>
<keyword evidence="7 11" id="KW-0328">Glycosyltransferase</keyword>
<protein>
    <recommendedName>
        <fullName evidence="4 11">Lipid-A-disaccharide synthase</fullName>
        <ecNumber evidence="3 11">2.4.1.182</ecNumber>
    </recommendedName>
</protein>
<dbReference type="AlphaFoldDB" id="A0A2D2LUD3"/>
<organism evidence="13 14">
    <name type="scientific">Faucicola osloensis</name>
    <name type="common">Moraxella osloensis</name>
    <dbReference type="NCBI Taxonomy" id="34062"/>
    <lineage>
        <taxon>Bacteria</taxon>
        <taxon>Pseudomonadati</taxon>
        <taxon>Pseudomonadota</taxon>
        <taxon>Gammaproteobacteria</taxon>
        <taxon>Moraxellales</taxon>
        <taxon>Moraxellaceae</taxon>
        <taxon>Faucicola</taxon>
    </lineage>
</organism>
<dbReference type="RefSeq" id="WP_100269904.1">
    <property type="nucleotide sequence ID" value="NZ_CP024443.1"/>
</dbReference>
<dbReference type="GO" id="GO:0009245">
    <property type="term" value="P:lipid A biosynthetic process"/>
    <property type="evidence" value="ECO:0007669"/>
    <property type="project" value="UniProtKB-UniRule"/>
</dbReference>
<dbReference type="GO" id="GO:0005543">
    <property type="term" value="F:phospholipid binding"/>
    <property type="evidence" value="ECO:0007669"/>
    <property type="project" value="TreeGrafter"/>
</dbReference>
<evidence type="ECO:0000256" key="11">
    <source>
        <dbReference type="HAMAP-Rule" id="MF_00392"/>
    </source>
</evidence>
<dbReference type="InterPro" id="IPR003835">
    <property type="entry name" value="Glyco_trans_19"/>
</dbReference>
<dbReference type="GO" id="GO:0008915">
    <property type="term" value="F:lipid-A-disaccharide synthase activity"/>
    <property type="evidence" value="ECO:0007669"/>
    <property type="project" value="UniProtKB-UniRule"/>
</dbReference>
<evidence type="ECO:0000256" key="1">
    <source>
        <dbReference type="ARBA" id="ARBA00002056"/>
    </source>
</evidence>
<reference evidence="14" key="1">
    <citation type="submission" date="2017-11" db="EMBL/GenBank/DDBJ databases">
        <title>Complete genome sequence of Moraxella osloensis NP7 isolated from human skin.</title>
        <authorList>
            <person name="Lee K."/>
            <person name="Lim J.Y."/>
            <person name="Hwang I."/>
        </authorList>
    </citation>
    <scope>NUCLEOTIDE SEQUENCE [LARGE SCALE GENOMIC DNA]</scope>
    <source>
        <strain evidence="14">NP7</strain>
    </source>
</reference>
<evidence type="ECO:0000256" key="6">
    <source>
        <dbReference type="ARBA" id="ARBA00022556"/>
    </source>
</evidence>
<evidence type="ECO:0000313" key="13">
    <source>
        <dbReference type="EMBL" id="ATR78626.1"/>
    </source>
</evidence>
<evidence type="ECO:0000256" key="9">
    <source>
        <dbReference type="ARBA" id="ARBA00023098"/>
    </source>
</evidence>
<accession>A0A2D2LUD3</accession>
<evidence type="ECO:0000256" key="10">
    <source>
        <dbReference type="ARBA" id="ARBA00048975"/>
    </source>
</evidence>
<evidence type="ECO:0000256" key="5">
    <source>
        <dbReference type="ARBA" id="ARBA00022516"/>
    </source>
</evidence>
<comment type="pathway">
    <text evidence="11">Bacterial outer membrane biogenesis; LPS lipid A biosynthesis.</text>
</comment>
<comment type="function">
    <text evidence="1 11">Condensation of UDP-2,3-diacylglucosamine and 2,3-diacylglucosamine-1-phosphate to form lipid A disaccharide, a precursor of lipid A, a phosphorylated glycolipid that anchors the lipopolysaccharide to the outer membrane of the cell.</text>
</comment>
<dbReference type="STRING" id="34062.AXE82_00900"/>
<dbReference type="Proteomes" id="UP000229340">
    <property type="component" value="Chromosome"/>
</dbReference>
<dbReference type="GO" id="GO:0016020">
    <property type="term" value="C:membrane"/>
    <property type="evidence" value="ECO:0007669"/>
    <property type="project" value="GOC"/>
</dbReference>
<evidence type="ECO:0000256" key="3">
    <source>
        <dbReference type="ARBA" id="ARBA00012687"/>
    </source>
</evidence>
<dbReference type="Pfam" id="PF02684">
    <property type="entry name" value="LpxB"/>
    <property type="match status" value="1"/>
</dbReference>
<proteinExistence type="inferred from homology"/>
<comment type="catalytic activity">
    <reaction evidence="10 11">
        <text>a lipid X + a UDP-2-N,3-O-bis[(3R)-3-hydroxyacyl]-alpha-D-glucosamine = a lipid A disaccharide + UDP + H(+)</text>
        <dbReference type="Rhea" id="RHEA:67828"/>
        <dbReference type="ChEBI" id="CHEBI:15378"/>
        <dbReference type="ChEBI" id="CHEBI:58223"/>
        <dbReference type="ChEBI" id="CHEBI:137748"/>
        <dbReference type="ChEBI" id="CHEBI:176338"/>
        <dbReference type="ChEBI" id="CHEBI:176343"/>
        <dbReference type="EC" id="2.4.1.182"/>
    </reaction>
</comment>
<dbReference type="Gene3D" id="3.40.50.2000">
    <property type="entry name" value="Glycogen Phosphorylase B"/>
    <property type="match status" value="1"/>
</dbReference>
<dbReference type="PANTHER" id="PTHR30372">
    <property type="entry name" value="LIPID-A-DISACCHARIDE SYNTHASE"/>
    <property type="match status" value="1"/>
</dbReference>
<evidence type="ECO:0000256" key="12">
    <source>
        <dbReference type="SAM" id="Coils"/>
    </source>
</evidence>